<dbReference type="GO" id="GO:0046872">
    <property type="term" value="F:metal ion binding"/>
    <property type="evidence" value="ECO:0007669"/>
    <property type="project" value="UniProtKB-KW"/>
</dbReference>
<evidence type="ECO:0000256" key="15">
    <source>
        <dbReference type="ARBA" id="ARBA00048830"/>
    </source>
</evidence>
<dbReference type="InterPro" id="IPR011068">
    <property type="entry name" value="NuclTrfase_I-like_C"/>
</dbReference>
<dbReference type="GO" id="GO:0006397">
    <property type="term" value="P:mRNA processing"/>
    <property type="evidence" value="ECO:0007669"/>
    <property type="project" value="UniProtKB-KW"/>
</dbReference>
<feature type="compositionally biased region" description="Low complexity" evidence="16">
    <location>
        <begin position="686"/>
        <end position="700"/>
    </location>
</feature>
<feature type="compositionally biased region" description="Polar residues" evidence="16">
    <location>
        <begin position="1"/>
        <end position="20"/>
    </location>
</feature>
<keyword evidence="13" id="KW-0464">Manganese</keyword>
<evidence type="ECO:0000256" key="3">
    <source>
        <dbReference type="ARBA" id="ARBA00004123"/>
    </source>
</evidence>
<proteinExistence type="inferred from homology"/>
<dbReference type="Proteomes" id="UP001557470">
    <property type="component" value="Unassembled WGS sequence"/>
</dbReference>
<dbReference type="InterPro" id="IPR007012">
    <property type="entry name" value="PolA_pol_cen_dom"/>
</dbReference>
<dbReference type="EMBL" id="JAGEUA010000004">
    <property type="protein sequence ID" value="KAL0983745.1"/>
    <property type="molecule type" value="Genomic_DNA"/>
</dbReference>
<dbReference type="Pfam" id="PF04928">
    <property type="entry name" value="PAP_central"/>
    <property type="match status" value="1"/>
</dbReference>
<feature type="compositionally biased region" description="Polar residues" evidence="16">
    <location>
        <begin position="653"/>
        <end position="663"/>
    </location>
</feature>
<dbReference type="InterPro" id="IPR048840">
    <property type="entry name" value="PolA_pol_NTPase"/>
</dbReference>
<dbReference type="InterPro" id="IPR043519">
    <property type="entry name" value="NT_sf"/>
</dbReference>
<evidence type="ECO:0000256" key="10">
    <source>
        <dbReference type="ARBA" id="ARBA00022840"/>
    </source>
</evidence>
<dbReference type="AlphaFoldDB" id="A0ABD0WTC2"/>
<dbReference type="GO" id="GO:1990817">
    <property type="term" value="F:poly(A) RNA polymerase activity"/>
    <property type="evidence" value="ECO:0007669"/>
    <property type="project" value="UniProtKB-EC"/>
</dbReference>
<keyword evidence="12" id="KW-0694">RNA-binding</keyword>
<evidence type="ECO:0000256" key="2">
    <source>
        <dbReference type="ARBA" id="ARBA00001946"/>
    </source>
</evidence>
<dbReference type="GO" id="GO:0005634">
    <property type="term" value="C:nucleus"/>
    <property type="evidence" value="ECO:0007669"/>
    <property type="project" value="UniProtKB-SubCell"/>
</dbReference>
<feature type="region of interest" description="Disordered" evidence="16">
    <location>
        <begin position="524"/>
        <end position="590"/>
    </location>
</feature>
<dbReference type="SUPFAM" id="SSF81301">
    <property type="entry name" value="Nucleotidyltransferase"/>
    <property type="match status" value="1"/>
</dbReference>
<comment type="cofactor">
    <cofactor evidence="2">
        <name>Mg(2+)</name>
        <dbReference type="ChEBI" id="CHEBI:18420"/>
    </cofactor>
</comment>
<keyword evidence="10" id="KW-0067">ATP-binding</keyword>
<sequence length="846" mass="93457">MKEMSTTFDQSNNTFLTNPSVDFGRTNPSMHGRQEPQKHYGITSSISMAFPREVDHQYTHKLSEAMKPFGVFEDEHELNHRLAVLGKLNTFVKEWIAEISETKNLPPSAITNVGGKIFTFGSYRLGVHTKGADIDALCVSPRHVERTDFFDSFFAKLKQHEEIKDLRAVEDAFVPVIKFKFDGIEIDLLFARLALQSIPDNLDLRGDSHLRNLDIRCIRSLNGCRVTDEILYLVPNKENFRLTLRAIKLWAKRRGIYSNMLGFLGGVSWAMLVARTCQLYPNAVAATLVHKFFLVFSKWEWPNPVLLKQPEDSNLNLPVWDPRVNPSDRYHLMPIITPAYPQQNSTYNVSTSTRTIMSEEFKYGLSVTDDILQGKAEWSKLFEPPNFFQKYKHYIVLTASASTEENHLEWIGLVESKIRVLVGNLERNEYITLAHVNPQSFPGNKESPNENEFVSMWFIGISFKKVENAESVNIDLTYDIQSFTDTVYRQANNINMLKDGMKIEATHVKKKQLHQYLPAEMVQKKKRSIADLNRSSNGGSSKRPSLDGSQLDSSRDTDSGTPFTSPTPGSKPSGPATSGDSVTPTKPPPFVDAVYPVSGVSPLRSEPVQGMSIPVIGSKPVVVASRPLVPAPTSGSTIPTVVGLSVGPHRGRTSPTELNQNGAPSVAKRLQAPGSDEQSGRPRGGAEPLAEEAAYAEPCPTSGSGQEAGDAVNMVSVPAGATSSAALDRTCSAEFNQNGAAASKRPHSPTMEEPPKKIRDPAELPVSGDDPAFREPFPVLTDPQAPEGVNTDSLGGVKAMPIPTIDTSRTQRLPSMELPDVTSPLPRNNHQRVVKNSIRLALNRHR</sequence>
<keyword evidence="7" id="KW-0808">Transferase</keyword>
<keyword evidence="14" id="KW-0539">Nucleus</keyword>
<dbReference type="PANTHER" id="PTHR10682">
    <property type="entry name" value="POLY A POLYMERASE"/>
    <property type="match status" value="1"/>
</dbReference>
<accession>A0ABD0WTC2</accession>
<evidence type="ECO:0000313" key="21">
    <source>
        <dbReference type="Proteomes" id="UP001557470"/>
    </source>
</evidence>
<evidence type="ECO:0000256" key="7">
    <source>
        <dbReference type="ARBA" id="ARBA00022679"/>
    </source>
</evidence>
<comment type="subcellular location">
    <subcellularLocation>
        <location evidence="3">Nucleus</location>
    </subcellularLocation>
</comment>
<feature type="region of interest" description="Disordered" evidence="16">
    <location>
        <begin position="630"/>
        <end position="710"/>
    </location>
</feature>
<evidence type="ECO:0000256" key="5">
    <source>
        <dbReference type="ARBA" id="ARBA00012388"/>
    </source>
</evidence>
<evidence type="ECO:0000256" key="11">
    <source>
        <dbReference type="ARBA" id="ARBA00022842"/>
    </source>
</evidence>
<evidence type="ECO:0000256" key="1">
    <source>
        <dbReference type="ARBA" id="ARBA00001936"/>
    </source>
</evidence>
<evidence type="ECO:0000256" key="13">
    <source>
        <dbReference type="ARBA" id="ARBA00023211"/>
    </source>
</evidence>
<dbReference type="InterPro" id="IPR007010">
    <property type="entry name" value="PolA_pol_RNA-bd_dom"/>
</dbReference>
<feature type="compositionally biased region" description="Basic and acidic residues" evidence="16">
    <location>
        <begin position="753"/>
        <end position="762"/>
    </location>
</feature>
<feature type="region of interest" description="Disordered" evidence="16">
    <location>
        <begin position="1"/>
        <end position="38"/>
    </location>
</feature>
<evidence type="ECO:0000259" key="17">
    <source>
        <dbReference type="Pfam" id="PF04926"/>
    </source>
</evidence>
<dbReference type="EC" id="2.7.7.19" evidence="5"/>
<evidence type="ECO:0000256" key="14">
    <source>
        <dbReference type="ARBA" id="ARBA00023242"/>
    </source>
</evidence>
<evidence type="ECO:0000259" key="18">
    <source>
        <dbReference type="Pfam" id="PF04928"/>
    </source>
</evidence>
<feature type="compositionally biased region" description="Low complexity" evidence="16">
    <location>
        <begin position="559"/>
        <end position="579"/>
    </location>
</feature>
<evidence type="ECO:0000259" key="19">
    <source>
        <dbReference type="Pfam" id="PF20750"/>
    </source>
</evidence>
<keyword evidence="11" id="KW-0460">Magnesium</keyword>
<evidence type="ECO:0000313" key="20">
    <source>
        <dbReference type="EMBL" id="KAL0983745.1"/>
    </source>
</evidence>
<gene>
    <name evidence="20" type="ORF">UPYG_G00132160</name>
</gene>
<dbReference type="Gene3D" id="3.30.70.590">
    <property type="entry name" value="Poly(A) polymerase predicted RNA binding domain"/>
    <property type="match status" value="1"/>
</dbReference>
<name>A0ABD0WTC2_UMBPY</name>
<evidence type="ECO:0000256" key="16">
    <source>
        <dbReference type="SAM" id="MobiDB-lite"/>
    </source>
</evidence>
<dbReference type="GO" id="GO:0005524">
    <property type="term" value="F:ATP binding"/>
    <property type="evidence" value="ECO:0007669"/>
    <property type="project" value="UniProtKB-KW"/>
</dbReference>
<dbReference type="FunFam" id="3.30.70.590:FF:000001">
    <property type="entry name" value="Putative poly(A) polymerase gamma"/>
    <property type="match status" value="1"/>
</dbReference>
<organism evidence="20 21">
    <name type="scientific">Umbra pygmaea</name>
    <name type="common">Eastern mudminnow</name>
    <dbReference type="NCBI Taxonomy" id="75934"/>
    <lineage>
        <taxon>Eukaryota</taxon>
        <taxon>Metazoa</taxon>
        <taxon>Chordata</taxon>
        <taxon>Craniata</taxon>
        <taxon>Vertebrata</taxon>
        <taxon>Euteleostomi</taxon>
        <taxon>Actinopterygii</taxon>
        <taxon>Neopterygii</taxon>
        <taxon>Teleostei</taxon>
        <taxon>Protacanthopterygii</taxon>
        <taxon>Esociformes</taxon>
        <taxon>Umbridae</taxon>
        <taxon>Umbra</taxon>
    </lineage>
</organism>
<dbReference type="Gene3D" id="3.30.460.10">
    <property type="entry name" value="Beta Polymerase, domain 2"/>
    <property type="match status" value="1"/>
</dbReference>
<dbReference type="CDD" id="cd05402">
    <property type="entry name" value="NT_PAP_TUTase"/>
    <property type="match status" value="1"/>
</dbReference>
<dbReference type="GO" id="GO:0003723">
    <property type="term" value="F:RNA binding"/>
    <property type="evidence" value="ECO:0007669"/>
    <property type="project" value="UniProtKB-KW"/>
</dbReference>
<dbReference type="SUPFAM" id="SSF81631">
    <property type="entry name" value="PAP/OAS1 substrate-binding domain"/>
    <property type="match status" value="1"/>
</dbReference>
<protein>
    <recommendedName>
        <fullName evidence="5">polynucleotide adenylyltransferase</fullName>
        <ecNumber evidence="5">2.7.7.19</ecNumber>
    </recommendedName>
</protein>
<comment type="caution">
    <text evidence="20">The sequence shown here is derived from an EMBL/GenBank/DDBJ whole genome shotgun (WGS) entry which is preliminary data.</text>
</comment>
<dbReference type="SUPFAM" id="SSF55003">
    <property type="entry name" value="PAP/Archaeal CCA-adding enzyme, C-terminal domain"/>
    <property type="match status" value="1"/>
</dbReference>
<keyword evidence="6" id="KW-0507">mRNA processing</keyword>
<keyword evidence="8" id="KW-0479">Metal-binding</keyword>
<evidence type="ECO:0000256" key="4">
    <source>
        <dbReference type="ARBA" id="ARBA00010912"/>
    </source>
</evidence>
<feature type="domain" description="Poly(A) polymerase nucleotidyltransferase" evidence="19">
    <location>
        <begin position="41"/>
        <end position="234"/>
    </location>
</feature>
<keyword evidence="21" id="KW-1185">Reference proteome</keyword>
<dbReference type="FunFam" id="3.30.460.10:FF:000002">
    <property type="entry name" value="Poly(A) polymerase alpha, putative"/>
    <property type="match status" value="1"/>
</dbReference>
<reference evidence="20 21" key="1">
    <citation type="submission" date="2024-06" db="EMBL/GenBank/DDBJ databases">
        <authorList>
            <person name="Pan Q."/>
            <person name="Wen M."/>
            <person name="Jouanno E."/>
            <person name="Zahm M."/>
            <person name="Klopp C."/>
            <person name="Cabau C."/>
            <person name="Louis A."/>
            <person name="Berthelot C."/>
            <person name="Parey E."/>
            <person name="Roest Crollius H."/>
            <person name="Montfort J."/>
            <person name="Robinson-Rechavi M."/>
            <person name="Bouchez O."/>
            <person name="Lampietro C."/>
            <person name="Lopez Roques C."/>
            <person name="Donnadieu C."/>
            <person name="Postlethwait J."/>
            <person name="Bobe J."/>
            <person name="Verreycken H."/>
            <person name="Guiguen Y."/>
        </authorList>
    </citation>
    <scope>NUCLEOTIDE SEQUENCE [LARGE SCALE GENOMIC DNA]</scope>
    <source>
        <strain evidence="20">Up_M1</strain>
        <tissue evidence="20">Testis</tissue>
    </source>
</reference>
<dbReference type="Pfam" id="PF20750">
    <property type="entry name" value="PAP_NTPase"/>
    <property type="match status" value="1"/>
</dbReference>
<comment type="cofactor">
    <cofactor evidence="1">
        <name>Mn(2+)</name>
        <dbReference type="ChEBI" id="CHEBI:29035"/>
    </cofactor>
</comment>
<dbReference type="Gene3D" id="1.10.1410.10">
    <property type="match status" value="1"/>
</dbReference>
<evidence type="ECO:0000256" key="9">
    <source>
        <dbReference type="ARBA" id="ARBA00022741"/>
    </source>
</evidence>
<feature type="compositionally biased region" description="Polar residues" evidence="16">
    <location>
        <begin position="533"/>
        <end position="552"/>
    </location>
</feature>
<feature type="domain" description="Poly(A) polymerase central" evidence="18">
    <location>
        <begin position="239"/>
        <end position="383"/>
    </location>
</feature>
<keyword evidence="9" id="KW-0547">Nucleotide-binding</keyword>
<evidence type="ECO:0000256" key="6">
    <source>
        <dbReference type="ARBA" id="ARBA00022664"/>
    </source>
</evidence>
<dbReference type="Pfam" id="PF04926">
    <property type="entry name" value="PAP_RNA-bind"/>
    <property type="match status" value="1"/>
</dbReference>
<dbReference type="FunFam" id="1.10.1410.10:FF:000001">
    <property type="entry name" value="Putative poly(A) polymerase gamma"/>
    <property type="match status" value="1"/>
</dbReference>
<comment type="catalytic activity">
    <reaction evidence="15">
        <text>RNA(n) + ATP = RNA(n)-3'-adenine ribonucleotide + diphosphate</text>
        <dbReference type="Rhea" id="RHEA:11332"/>
        <dbReference type="Rhea" id="RHEA-COMP:14527"/>
        <dbReference type="Rhea" id="RHEA-COMP:17347"/>
        <dbReference type="ChEBI" id="CHEBI:30616"/>
        <dbReference type="ChEBI" id="CHEBI:33019"/>
        <dbReference type="ChEBI" id="CHEBI:140395"/>
        <dbReference type="ChEBI" id="CHEBI:173115"/>
        <dbReference type="EC" id="2.7.7.19"/>
    </reaction>
</comment>
<dbReference type="PANTHER" id="PTHR10682:SF6">
    <property type="entry name" value="POLY(A) POLYMERASE GAMMA"/>
    <property type="match status" value="1"/>
</dbReference>
<feature type="region of interest" description="Disordered" evidence="16">
    <location>
        <begin position="736"/>
        <end position="829"/>
    </location>
</feature>
<evidence type="ECO:0000256" key="8">
    <source>
        <dbReference type="ARBA" id="ARBA00022723"/>
    </source>
</evidence>
<comment type="similarity">
    <text evidence="4">Belongs to the poly(A) polymerase family.</text>
</comment>
<evidence type="ECO:0000256" key="12">
    <source>
        <dbReference type="ARBA" id="ARBA00022884"/>
    </source>
</evidence>
<feature type="domain" description="Poly(A) polymerase RNA-binding" evidence="17">
    <location>
        <begin position="386"/>
        <end position="453"/>
    </location>
</feature>